<dbReference type="InterPro" id="IPR050190">
    <property type="entry name" value="UPF0213_domain"/>
</dbReference>
<feature type="domain" description="GIY-YIG" evidence="2">
    <location>
        <begin position="1"/>
        <end position="76"/>
    </location>
</feature>
<sequence>MPFWLYILHCADGSYYTGHTDNLELRIAQHDDGTFKGYTETRKPVKLVYSQDFSSRNDALAAEMQVKRWSRAKKEALVRGDLSGLQVAARKSFRNIDPPF</sequence>
<dbReference type="PANTHER" id="PTHR34477">
    <property type="entry name" value="UPF0213 PROTEIN YHBQ"/>
    <property type="match status" value="1"/>
</dbReference>
<dbReference type="Proteomes" id="UP000238220">
    <property type="component" value="Unassembled WGS sequence"/>
</dbReference>
<accession>A0A2S5TFN9</accession>
<dbReference type="EMBL" id="PSNW01000005">
    <property type="protein sequence ID" value="PPE73806.1"/>
    <property type="molecule type" value="Genomic_DNA"/>
</dbReference>
<evidence type="ECO:0000256" key="1">
    <source>
        <dbReference type="ARBA" id="ARBA00007435"/>
    </source>
</evidence>
<dbReference type="InterPro" id="IPR035901">
    <property type="entry name" value="GIY-YIG_endonuc_sf"/>
</dbReference>
<evidence type="ECO:0000313" key="4">
    <source>
        <dbReference type="Proteomes" id="UP000238220"/>
    </source>
</evidence>
<dbReference type="SUPFAM" id="SSF82771">
    <property type="entry name" value="GIY-YIG endonuclease"/>
    <property type="match status" value="1"/>
</dbReference>
<dbReference type="PROSITE" id="PS50164">
    <property type="entry name" value="GIY_YIG"/>
    <property type="match status" value="1"/>
</dbReference>
<gene>
    <name evidence="3" type="ORF">C3942_10380</name>
</gene>
<comment type="caution">
    <text evidence="3">The sequence shown here is derived from an EMBL/GenBank/DDBJ whole genome shotgun (WGS) entry which is preliminary data.</text>
</comment>
<proteinExistence type="inferred from homology"/>
<evidence type="ECO:0000313" key="3">
    <source>
        <dbReference type="EMBL" id="PPE73806.1"/>
    </source>
</evidence>
<protein>
    <submittedName>
        <fullName evidence="3">GIY-YIG nuclease family protein</fullName>
    </submittedName>
</protein>
<dbReference type="InterPro" id="IPR000305">
    <property type="entry name" value="GIY-YIG_endonuc"/>
</dbReference>
<name>A0A2S5TFN9_9GAMM</name>
<dbReference type="PANTHER" id="PTHR34477:SF1">
    <property type="entry name" value="UPF0213 PROTEIN YHBQ"/>
    <property type="match status" value="1"/>
</dbReference>
<dbReference type="Pfam" id="PF01541">
    <property type="entry name" value="GIY-YIG"/>
    <property type="match status" value="1"/>
</dbReference>
<evidence type="ECO:0000259" key="2">
    <source>
        <dbReference type="PROSITE" id="PS50164"/>
    </source>
</evidence>
<dbReference type="RefSeq" id="WP_104230321.1">
    <property type="nucleotide sequence ID" value="NZ_PSNW01000005.1"/>
</dbReference>
<dbReference type="CDD" id="cd10456">
    <property type="entry name" value="GIY-YIG_UPF0213"/>
    <property type="match status" value="1"/>
</dbReference>
<keyword evidence="4" id="KW-1185">Reference proteome</keyword>
<comment type="similarity">
    <text evidence="1">Belongs to the UPF0213 family.</text>
</comment>
<dbReference type="OrthoDB" id="9797095at2"/>
<organism evidence="3 4">
    <name type="scientific">Solimonas fluminis</name>
    <dbReference type="NCBI Taxonomy" id="2086571"/>
    <lineage>
        <taxon>Bacteria</taxon>
        <taxon>Pseudomonadati</taxon>
        <taxon>Pseudomonadota</taxon>
        <taxon>Gammaproteobacteria</taxon>
        <taxon>Nevskiales</taxon>
        <taxon>Nevskiaceae</taxon>
        <taxon>Solimonas</taxon>
    </lineage>
</organism>
<dbReference type="Gene3D" id="3.40.1440.10">
    <property type="entry name" value="GIY-YIG endonuclease"/>
    <property type="match status" value="1"/>
</dbReference>
<reference evidence="3 4" key="1">
    <citation type="submission" date="2018-02" db="EMBL/GenBank/DDBJ databases">
        <title>Genome sequencing of Solimonas sp. HR-BB.</title>
        <authorList>
            <person name="Lee Y."/>
            <person name="Jeon C.O."/>
        </authorList>
    </citation>
    <scope>NUCLEOTIDE SEQUENCE [LARGE SCALE GENOMIC DNA]</scope>
    <source>
        <strain evidence="3 4">HR-BB</strain>
    </source>
</reference>
<dbReference type="AlphaFoldDB" id="A0A2S5TFN9"/>